<protein>
    <recommendedName>
        <fullName evidence="1">Glycoside hydrolase family 38 N-terminal domain-containing protein</fullName>
    </recommendedName>
</protein>
<sequence length="590" mass="68005">MLVALWALIWWQGATELSSIRTIYIVPMSHLDIGFTAPPSQVATKMRQIAEQAIAFADADPDFVWTFETFWQLEQWLKSNPSETQRQKLLQLVSQGRFEVCAAYVNPHSNIMSAFLLDWLFRLPKRWADENSIPMRTAVLNDVPGHPIDLPHFLARNGIRYLLIGANLRFSPPLPTQIASTPFWWESPTGERVLTWIADRSYTEAFNELGVDPDSARVFNPRKFRDLDPMRVIAQGIEETIQRYRERGYPYDAIIALHAFDNWDAMAAGKLPKFVRMWNEQVGQPKLRLATPSQFFEHIERHYGDHLPVYRGGFGGQWESFVRPAIPTAMRRIRYAEQIAQTQTLPDLDLIRKLLVAYEHSFGMGVPWANMMTHEEAVQHNREQWLLLQSFPSSQDDQITVKWTSPPEIAAGELFSGALYLLPYHPLLIEPQVKDLLPLSEKVWIGWCKEVAEDGSVELHYLLDRRQLPADYVSIVWLWQLDDEQGRAKVVNKTATGWEVLPDDRLAGYDWGGWCSPFGFRFGKWSFSSDVVFAFRKVQWNGQPWLLGVCLVQRLTAVFKGNKKGTLTFDEAYPGEDTSVRFSIKIQRVF</sequence>
<evidence type="ECO:0000313" key="3">
    <source>
        <dbReference type="Proteomes" id="UP000236173"/>
    </source>
</evidence>
<gene>
    <name evidence="2" type="ORF">HRbin17_00738</name>
</gene>
<evidence type="ECO:0000259" key="1">
    <source>
        <dbReference type="Pfam" id="PF01074"/>
    </source>
</evidence>
<evidence type="ECO:0000313" key="2">
    <source>
        <dbReference type="EMBL" id="GBC98238.1"/>
    </source>
</evidence>
<dbReference type="EMBL" id="BEHT01000007">
    <property type="protein sequence ID" value="GBC98238.1"/>
    <property type="molecule type" value="Genomic_DNA"/>
</dbReference>
<dbReference type="SUPFAM" id="SSF88713">
    <property type="entry name" value="Glycoside hydrolase/deacetylase"/>
    <property type="match status" value="1"/>
</dbReference>
<dbReference type="InterPro" id="IPR000602">
    <property type="entry name" value="Glyco_hydro_38_N"/>
</dbReference>
<dbReference type="AlphaFoldDB" id="A0A2H5XAM2"/>
<feature type="domain" description="Glycoside hydrolase family 38 N-terminal" evidence="1">
    <location>
        <begin position="22"/>
        <end position="311"/>
    </location>
</feature>
<accession>A0A2H5XAM2</accession>
<dbReference type="Pfam" id="PF01074">
    <property type="entry name" value="Glyco_hydro_38N"/>
    <property type="match status" value="1"/>
</dbReference>
<dbReference type="Proteomes" id="UP000236173">
    <property type="component" value="Unassembled WGS sequence"/>
</dbReference>
<dbReference type="Gene3D" id="3.20.110.10">
    <property type="entry name" value="Glycoside hydrolase 38, N terminal domain"/>
    <property type="match status" value="1"/>
</dbReference>
<comment type="caution">
    <text evidence="2">The sequence shown here is derived from an EMBL/GenBank/DDBJ whole genome shotgun (WGS) entry which is preliminary data.</text>
</comment>
<reference evidence="3" key="1">
    <citation type="submission" date="2017-09" db="EMBL/GenBank/DDBJ databases">
        <title>Metaegenomics of thermophilic ammonia-oxidizing enrichment culture.</title>
        <authorList>
            <person name="Kato S."/>
            <person name="Suzuki K."/>
        </authorList>
    </citation>
    <scope>NUCLEOTIDE SEQUENCE [LARGE SCALE GENOMIC DNA]</scope>
</reference>
<dbReference type="InterPro" id="IPR027291">
    <property type="entry name" value="Glyco_hydro_38_N_sf"/>
</dbReference>
<proteinExistence type="predicted"/>
<dbReference type="GO" id="GO:0006013">
    <property type="term" value="P:mannose metabolic process"/>
    <property type="evidence" value="ECO:0007669"/>
    <property type="project" value="InterPro"/>
</dbReference>
<dbReference type="GO" id="GO:0004559">
    <property type="term" value="F:alpha-mannosidase activity"/>
    <property type="evidence" value="ECO:0007669"/>
    <property type="project" value="InterPro"/>
</dbReference>
<name>A0A2H5XAM2_9BACT</name>
<dbReference type="InterPro" id="IPR011330">
    <property type="entry name" value="Glyco_hydro/deAcase_b/a-brl"/>
</dbReference>
<organism evidence="2 3">
    <name type="scientific">Candidatus Fervidibacter japonicus</name>
    <dbReference type="NCBI Taxonomy" id="2035412"/>
    <lineage>
        <taxon>Bacteria</taxon>
        <taxon>Candidatus Fervidibacterota</taxon>
        <taxon>Candidatus Fervidibacter</taxon>
    </lineage>
</organism>